<dbReference type="PANTHER" id="PTHR23428">
    <property type="entry name" value="HISTONE H2B"/>
    <property type="match status" value="1"/>
</dbReference>
<comment type="caution">
    <text evidence="4">The sequence shown here is derived from an EMBL/GenBank/DDBJ whole genome shotgun (WGS) entry which is preliminary data.</text>
</comment>
<evidence type="ECO:0000313" key="4">
    <source>
        <dbReference type="EMBL" id="CAK0884831.1"/>
    </source>
</evidence>
<name>A0ABN9WEL1_9DINO</name>
<dbReference type="SMART" id="SM00427">
    <property type="entry name" value="H2B"/>
    <property type="match status" value="1"/>
</dbReference>
<dbReference type="Proteomes" id="UP001189429">
    <property type="component" value="Unassembled WGS sequence"/>
</dbReference>
<dbReference type="InterPro" id="IPR009072">
    <property type="entry name" value="Histone-fold"/>
</dbReference>
<comment type="similarity">
    <text evidence="1">Belongs to the histone H2B family.</text>
</comment>
<evidence type="ECO:0000256" key="1">
    <source>
        <dbReference type="ARBA" id="ARBA00006846"/>
    </source>
</evidence>
<evidence type="ECO:0000259" key="3">
    <source>
        <dbReference type="Pfam" id="PF00125"/>
    </source>
</evidence>
<dbReference type="PRINTS" id="PR00621">
    <property type="entry name" value="HISTONEH2B"/>
</dbReference>
<evidence type="ECO:0000313" key="5">
    <source>
        <dbReference type="Proteomes" id="UP001189429"/>
    </source>
</evidence>
<organism evidence="4 5">
    <name type="scientific">Prorocentrum cordatum</name>
    <dbReference type="NCBI Taxonomy" id="2364126"/>
    <lineage>
        <taxon>Eukaryota</taxon>
        <taxon>Sar</taxon>
        <taxon>Alveolata</taxon>
        <taxon>Dinophyceae</taxon>
        <taxon>Prorocentrales</taxon>
        <taxon>Prorocentraceae</taxon>
        <taxon>Prorocentrum</taxon>
    </lineage>
</organism>
<proteinExistence type="inferred from homology"/>
<dbReference type="CDD" id="cd22910">
    <property type="entry name" value="HFD_H2B"/>
    <property type="match status" value="1"/>
</dbReference>
<dbReference type="EMBL" id="CAUYUJ010018593">
    <property type="protein sequence ID" value="CAK0884831.1"/>
    <property type="molecule type" value="Genomic_DNA"/>
</dbReference>
<gene>
    <name evidence="4" type="ORF">PCOR1329_LOCUS66620</name>
</gene>
<dbReference type="Pfam" id="PF00125">
    <property type="entry name" value="Histone"/>
    <property type="match status" value="1"/>
</dbReference>
<accession>A0ABN9WEL1</accession>
<feature type="region of interest" description="Disordered" evidence="2">
    <location>
        <begin position="1"/>
        <end position="28"/>
    </location>
</feature>
<evidence type="ECO:0000256" key="2">
    <source>
        <dbReference type="SAM" id="MobiDB-lite"/>
    </source>
</evidence>
<keyword evidence="5" id="KW-1185">Reference proteome</keyword>
<dbReference type="SUPFAM" id="SSF47113">
    <property type="entry name" value="Histone-fold"/>
    <property type="match status" value="1"/>
</dbReference>
<dbReference type="Gene3D" id="1.10.20.10">
    <property type="entry name" value="Histone, subunit A"/>
    <property type="match status" value="1"/>
</dbReference>
<feature type="domain" description="Core Histone H2A/H2B/H3" evidence="3">
    <location>
        <begin position="41"/>
        <end position="107"/>
    </location>
</feature>
<protein>
    <recommendedName>
        <fullName evidence="3">Core Histone H2A/H2B/H3 domain-containing protein</fullName>
    </recommendedName>
</protein>
<sequence>MAPERPSRPTKRAMREETCTETPPGGPSGLLVERGGEPYASYASFIAEVLKQVHATPNLRISKKAMGILELCVEDSFERIAEAAAHLHRTANGEAMTAQHIEGAVRLLLPRELAKHAVDEGTKAVIKYRGFNKDLRRLKPNARGRKPCFKKPSAA</sequence>
<dbReference type="InterPro" id="IPR000558">
    <property type="entry name" value="Histone_H2B"/>
</dbReference>
<reference evidence="4" key="1">
    <citation type="submission" date="2023-10" db="EMBL/GenBank/DDBJ databases">
        <authorList>
            <person name="Chen Y."/>
            <person name="Shah S."/>
            <person name="Dougan E. K."/>
            <person name="Thang M."/>
            <person name="Chan C."/>
        </authorList>
    </citation>
    <scope>NUCLEOTIDE SEQUENCE [LARGE SCALE GENOMIC DNA]</scope>
</reference>
<dbReference type="InterPro" id="IPR007125">
    <property type="entry name" value="H2A/H2B/H3"/>
</dbReference>